<organism evidence="4 5">
    <name type="scientific">Saccharopolyspora rosea</name>
    <dbReference type="NCBI Taxonomy" id="524884"/>
    <lineage>
        <taxon>Bacteria</taxon>
        <taxon>Bacillati</taxon>
        <taxon>Actinomycetota</taxon>
        <taxon>Actinomycetes</taxon>
        <taxon>Pseudonocardiales</taxon>
        <taxon>Pseudonocardiaceae</taxon>
        <taxon>Saccharopolyspora</taxon>
    </lineage>
</organism>
<dbReference type="InterPro" id="IPR003362">
    <property type="entry name" value="Bact_transf"/>
</dbReference>
<protein>
    <submittedName>
        <fullName evidence="4">Sugar transferase</fullName>
    </submittedName>
</protein>
<comment type="caution">
    <text evidence="4">The sequence shown here is derived from an EMBL/GenBank/DDBJ whole genome shotgun (WGS) entry which is preliminary data.</text>
</comment>
<name>A0ABW3G152_9PSEU</name>
<keyword evidence="2" id="KW-0472">Membrane</keyword>
<sequence>MSVADLPRAVPSAGPWDAPAVRTGGARRLVGRLALPAADAAALAVAAPGTGAARWFGAAYSLGVFAALGCQGLHRVRICLRTSDQLPQLAVAVAVPLLALLPWAPDTGLLPGFGALVAVVAARGAVCAALRVAHRRGVLSEPAVLVGSGSTARHLAALMVEHPELGLRPRGFLAPRGSGDVRPLLGEPADLAAVAARFGVTRVIVCSDAPEVVSALRAQRPRGVDCCVVPRLAEIGMAVPRGRLDDLWGVPLLPLRRPGRGALVAKRVFDVVVGALLLVVLAPVLLALAAAVRLSGRGPTFFRQLRVTRSGRTTEVVKLRTVAAGHPGGWAVRAEECTAVGRHLRRTHLDELPQLVNVLRGDMSLVGPRPERPYYAVRFAREIPRYADRHRMRGGMTGWAQVNGLHGDTSIRDRARFDNHYVEYWSPWWDAVIVARTAGVVLREATRVLIQPGGNR</sequence>
<dbReference type="GO" id="GO:0016740">
    <property type="term" value="F:transferase activity"/>
    <property type="evidence" value="ECO:0007669"/>
    <property type="project" value="UniProtKB-KW"/>
</dbReference>
<keyword evidence="2" id="KW-1133">Transmembrane helix</keyword>
<feature type="transmembrane region" description="Helical" evidence="2">
    <location>
        <begin position="86"/>
        <end position="104"/>
    </location>
</feature>
<feature type="transmembrane region" description="Helical" evidence="2">
    <location>
        <begin position="268"/>
        <end position="292"/>
    </location>
</feature>
<evidence type="ECO:0000259" key="3">
    <source>
        <dbReference type="Pfam" id="PF02397"/>
    </source>
</evidence>
<feature type="domain" description="Bacterial sugar transferase" evidence="3">
    <location>
        <begin position="266"/>
        <end position="442"/>
    </location>
</feature>
<comment type="similarity">
    <text evidence="1">Belongs to the bacterial sugar transferase family.</text>
</comment>
<evidence type="ECO:0000313" key="5">
    <source>
        <dbReference type="Proteomes" id="UP001597018"/>
    </source>
</evidence>
<keyword evidence="5" id="KW-1185">Reference proteome</keyword>
<evidence type="ECO:0000313" key="4">
    <source>
        <dbReference type="EMBL" id="MFD0923833.1"/>
    </source>
</evidence>
<accession>A0ABW3G152</accession>
<dbReference type="PANTHER" id="PTHR30576">
    <property type="entry name" value="COLANIC BIOSYNTHESIS UDP-GLUCOSE LIPID CARRIER TRANSFERASE"/>
    <property type="match status" value="1"/>
</dbReference>
<reference evidence="5" key="1">
    <citation type="journal article" date="2019" name="Int. J. Syst. Evol. Microbiol.">
        <title>The Global Catalogue of Microorganisms (GCM) 10K type strain sequencing project: providing services to taxonomists for standard genome sequencing and annotation.</title>
        <authorList>
            <consortium name="The Broad Institute Genomics Platform"/>
            <consortium name="The Broad Institute Genome Sequencing Center for Infectious Disease"/>
            <person name="Wu L."/>
            <person name="Ma J."/>
        </authorList>
    </citation>
    <scope>NUCLEOTIDE SEQUENCE [LARGE SCALE GENOMIC DNA]</scope>
    <source>
        <strain evidence="5">CCUG 56401</strain>
    </source>
</reference>
<dbReference type="EMBL" id="JBHTIW010000043">
    <property type="protein sequence ID" value="MFD0923833.1"/>
    <property type="molecule type" value="Genomic_DNA"/>
</dbReference>
<keyword evidence="4" id="KW-0808">Transferase</keyword>
<dbReference type="Pfam" id="PF02397">
    <property type="entry name" value="Bac_transf"/>
    <property type="match status" value="1"/>
</dbReference>
<evidence type="ECO:0000256" key="1">
    <source>
        <dbReference type="ARBA" id="ARBA00006464"/>
    </source>
</evidence>
<feature type="transmembrane region" description="Helical" evidence="2">
    <location>
        <begin position="110"/>
        <end position="130"/>
    </location>
</feature>
<feature type="transmembrane region" description="Helical" evidence="2">
    <location>
        <begin position="55"/>
        <end position="74"/>
    </location>
</feature>
<evidence type="ECO:0000256" key="2">
    <source>
        <dbReference type="SAM" id="Phobius"/>
    </source>
</evidence>
<dbReference type="Proteomes" id="UP001597018">
    <property type="component" value="Unassembled WGS sequence"/>
</dbReference>
<keyword evidence="2" id="KW-0812">Transmembrane</keyword>
<dbReference type="RefSeq" id="WP_380760399.1">
    <property type="nucleotide sequence ID" value="NZ_JBHTIW010000043.1"/>
</dbReference>
<gene>
    <name evidence="4" type="ORF">ACFQ16_29150</name>
</gene>
<dbReference type="PANTHER" id="PTHR30576:SF0">
    <property type="entry name" value="UNDECAPRENYL-PHOSPHATE N-ACETYLGALACTOSAMINYL 1-PHOSPHATE TRANSFERASE-RELATED"/>
    <property type="match status" value="1"/>
</dbReference>
<proteinExistence type="inferred from homology"/>